<feature type="chain" id="PRO_5010205194" description="Lipoprotein" evidence="1">
    <location>
        <begin position="27"/>
        <end position="263"/>
    </location>
</feature>
<dbReference type="EMBL" id="FNJQ01000011">
    <property type="protein sequence ID" value="SDP26154.1"/>
    <property type="molecule type" value="Genomic_DNA"/>
</dbReference>
<gene>
    <name evidence="2" type="ORF">SAMN05216366_11132</name>
</gene>
<protein>
    <recommendedName>
        <fullName evidence="4">Lipoprotein</fullName>
    </recommendedName>
</protein>
<organism evidence="2 3">
    <name type="scientific">Selenomonas ruminantium</name>
    <dbReference type="NCBI Taxonomy" id="971"/>
    <lineage>
        <taxon>Bacteria</taxon>
        <taxon>Bacillati</taxon>
        <taxon>Bacillota</taxon>
        <taxon>Negativicutes</taxon>
        <taxon>Selenomonadales</taxon>
        <taxon>Selenomonadaceae</taxon>
        <taxon>Selenomonas</taxon>
    </lineage>
</organism>
<accession>A0A1H0R9I5</accession>
<dbReference type="AlphaFoldDB" id="A0A1H0R9I5"/>
<name>A0A1H0R9I5_SELRU</name>
<feature type="signal peptide" evidence="1">
    <location>
        <begin position="1"/>
        <end position="26"/>
    </location>
</feature>
<evidence type="ECO:0000313" key="3">
    <source>
        <dbReference type="Proteomes" id="UP000182412"/>
    </source>
</evidence>
<dbReference type="OrthoDB" id="1664113at2"/>
<dbReference type="Proteomes" id="UP000182412">
    <property type="component" value="Unassembled WGS sequence"/>
</dbReference>
<sequence>MRRNKWMAAAVLGAFTLCLPFNMASAGKLDAYRNMLAQRNCTISYENITPAEREHNRDSSNLSATFGRMSTPPLYTHKGYKGMVVMQGEDRYVETNYGDYSKCQLKKGSDVYDFKREVKKGKETWKSFDGKATVVASEFQPEKELLYGESFGTSDVSRLLGVMLPKDRIPAGQPVYNYVGAGNLPNGQSYEDYKASSAAGLEAVRYYFDGTKLVRIASASYSRNGAGQLVGRKCILKIMDFSGTPDSSKLSMPAGLKAKSLQK</sequence>
<dbReference type="RefSeq" id="WP_074572052.1">
    <property type="nucleotide sequence ID" value="NZ_FNJQ01000011.1"/>
</dbReference>
<evidence type="ECO:0000313" key="2">
    <source>
        <dbReference type="EMBL" id="SDP26154.1"/>
    </source>
</evidence>
<evidence type="ECO:0008006" key="4">
    <source>
        <dbReference type="Google" id="ProtNLM"/>
    </source>
</evidence>
<proteinExistence type="predicted"/>
<keyword evidence="1" id="KW-0732">Signal</keyword>
<evidence type="ECO:0000256" key="1">
    <source>
        <dbReference type="SAM" id="SignalP"/>
    </source>
</evidence>
<reference evidence="2 3" key="1">
    <citation type="submission" date="2016-10" db="EMBL/GenBank/DDBJ databases">
        <authorList>
            <person name="de Groot N.N."/>
        </authorList>
    </citation>
    <scope>NUCLEOTIDE SEQUENCE [LARGE SCALE GENOMIC DNA]</scope>
    <source>
        <strain evidence="2 3">S137</strain>
    </source>
</reference>